<name>A0ABP7T7X9_9BACT</name>
<gene>
    <name evidence="1" type="ORF">GCM10022409_02610</name>
</gene>
<keyword evidence="2" id="KW-1185">Reference proteome</keyword>
<proteinExistence type="predicted"/>
<evidence type="ECO:0000313" key="2">
    <source>
        <dbReference type="Proteomes" id="UP001501469"/>
    </source>
</evidence>
<dbReference type="EMBL" id="BAABDK010000001">
    <property type="protein sequence ID" value="GAA4022361.1"/>
    <property type="molecule type" value="Genomic_DNA"/>
</dbReference>
<protein>
    <submittedName>
        <fullName evidence="1">Uncharacterized protein</fullName>
    </submittedName>
</protein>
<sequence length="54" mass="5920">MGWEFGAAKVAQKPNAPGAMCGEGVVESLLVVGMRQKQSQNSHWPYYLTLILKV</sequence>
<dbReference type="Proteomes" id="UP001501469">
    <property type="component" value="Unassembled WGS sequence"/>
</dbReference>
<organism evidence="1 2">
    <name type="scientific">Hymenobacter glaciei</name>
    <dbReference type="NCBI Taxonomy" id="877209"/>
    <lineage>
        <taxon>Bacteria</taxon>
        <taxon>Pseudomonadati</taxon>
        <taxon>Bacteroidota</taxon>
        <taxon>Cytophagia</taxon>
        <taxon>Cytophagales</taxon>
        <taxon>Hymenobacteraceae</taxon>
        <taxon>Hymenobacter</taxon>
    </lineage>
</organism>
<reference evidence="2" key="1">
    <citation type="journal article" date="2019" name="Int. J. Syst. Evol. Microbiol.">
        <title>The Global Catalogue of Microorganisms (GCM) 10K type strain sequencing project: providing services to taxonomists for standard genome sequencing and annotation.</title>
        <authorList>
            <consortium name="The Broad Institute Genomics Platform"/>
            <consortium name="The Broad Institute Genome Sequencing Center for Infectious Disease"/>
            <person name="Wu L."/>
            <person name="Ma J."/>
        </authorList>
    </citation>
    <scope>NUCLEOTIDE SEQUENCE [LARGE SCALE GENOMIC DNA]</scope>
    <source>
        <strain evidence="2">JCM 17225</strain>
    </source>
</reference>
<accession>A0ABP7T7X9</accession>
<comment type="caution">
    <text evidence="1">The sequence shown here is derived from an EMBL/GenBank/DDBJ whole genome shotgun (WGS) entry which is preliminary data.</text>
</comment>
<evidence type="ECO:0000313" key="1">
    <source>
        <dbReference type="EMBL" id="GAA4022361.1"/>
    </source>
</evidence>